<keyword evidence="2" id="KW-1185">Reference proteome</keyword>
<evidence type="ECO:0000313" key="2">
    <source>
        <dbReference type="Proteomes" id="UP001233836"/>
    </source>
</evidence>
<evidence type="ECO:0008006" key="3">
    <source>
        <dbReference type="Google" id="ProtNLM"/>
    </source>
</evidence>
<dbReference type="Proteomes" id="UP001233836">
    <property type="component" value="Unassembled WGS sequence"/>
</dbReference>
<organism evidence="1 2">
    <name type="scientific">Paenibacillus tundrae</name>
    <dbReference type="NCBI Taxonomy" id="528187"/>
    <lineage>
        <taxon>Bacteria</taxon>
        <taxon>Bacillati</taxon>
        <taxon>Bacillota</taxon>
        <taxon>Bacilli</taxon>
        <taxon>Bacillales</taxon>
        <taxon>Paenibacillaceae</taxon>
        <taxon>Paenibacillus</taxon>
    </lineage>
</organism>
<dbReference type="RefSeq" id="WP_307212111.1">
    <property type="nucleotide sequence ID" value="NZ_JAUSTI010000001.1"/>
</dbReference>
<protein>
    <recommendedName>
        <fullName evidence="3">XkdX family protein</fullName>
    </recommendedName>
</protein>
<dbReference type="EMBL" id="JAUSTI010000001">
    <property type="protein sequence ID" value="MDQ0168784.1"/>
    <property type="molecule type" value="Genomic_DNA"/>
</dbReference>
<proteinExistence type="predicted"/>
<accession>A0ABT9W6U1</accession>
<name>A0ABT9W6U1_9BACL</name>
<sequence>MGTTSATIINSLKVAYSTAIYRHGTKTFPDIMTAYVAPVKEYASATYNKADIDRALANGWITEGEYAETVGGDSDV</sequence>
<reference evidence="1 2" key="1">
    <citation type="submission" date="2023-07" db="EMBL/GenBank/DDBJ databases">
        <title>Sorghum-associated microbial communities from plants grown in Nebraska, USA.</title>
        <authorList>
            <person name="Schachtman D."/>
        </authorList>
    </citation>
    <scope>NUCLEOTIDE SEQUENCE [LARGE SCALE GENOMIC DNA]</scope>
    <source>
        <strain evidence="1 2">DS1314</strain>
    </source>
</reference>
<comment type="caution">
    <text evidence="1">The sequence shown here is derived from an EMBL/GenBank/DDBJ whole genome shotgun (WGS) entry which is preliminary data.</text>
</comment>
<evidence type="ECO:0000313" key="1">
    <source>
        <dbReference type="EMBL" id="MDQ0168784.1"/>
    </source>
</evidence>
<gene>
    <name evidence="1" type="ORF">J2T19_000221</name>
</gene>